<dbReference type="EMBL" id="JACDZE010000001">
    <property type="protein sequence ID" value="MBA5628922.1"/>
    <property type="molecule type" value="Genomic_DNA"/>
</dbReference>
<reference evidence="1 2" key="1">
    <citation type="submission" date="2020-07" db="EMBL/GenBank/DDBJ databases">
        <title>Moheibacter lacus sp. nov., a member of the family Flavobacteriaceae isolated from freshwater lake sediment.</title>
        <authorList>
            <person name="Liu Y."/>
        </authorList>
    </citation>
    <scope>NUCLEOTIDE SEQUENCE [LARGE SCALE GENOMIC DNA]</scope>
    <source>
        <strain evidence="1 2">BDHS18</strain>
    </source>
</reference>
<sequence length="67" mass="8041">MKLPMKRICIYPKDIQLITGKSYRQSARLAQKIKKELNKPEKEFLTIDDFCLYTGINYEQFEHLIMD</sequence>
<dbReference type="AlphaFoldDB" id="A0A838ZRA4"/>
<gene>
    <name evidence="1" type="ORF">HU137_03950</name>
</gene>
<keyword evidence="2" id="KW-1185">Reference proteome</keyword>
<name>A0A838ZRA4_9FLAO</name>
<organism evidence="1 2">
    <name type="scientific">Moheibacter lacus</name>
    <dbReference type="NCBI Taxonomy" id="2745851"/>
    <lineage>
        <taxon>Bacteria</taxon>
        <taxon>Pseudomonadati</taxon>
        <taxon>Bacteroidota</taxon>
        <taxon>Flavobacteriia</taxon>
        <taxon>Flavobacteriales</taxon>
        <taxon>Weeksellaceae</taxon>
        <taxon>Moheibacter</taxon>
    </lineage>
</organism>
<evidence type="ECO:0000313" key="1">
    <source>
        <dbReference type="EMBL" id="MBA5628922.1"/>
    </source>
</evidence>
<accession>A0A838ZRA4</accession>
<evidence type="ECO:0000313" key="2">
    <source>
        <dbReference type="Proteomes" id="UP000552241"/>
    </source>
</evidence>
<protein>
    <submittedName>
        <fullName evidence="1">Uncharacterized protein</fullName>
    </submittedName>
</protein>
<dbReference type="RefSeq" id="WP_182042498.1">
    <property type="nucleotide sequence ID" value="NZ_JACDZE010000001.1"/>
</dbReference>
<proteinExistence type="predicted"/>
<dbReference type="Proteomes" id="UP000552241">
    <property type="component" value="Unassembled WGS sequence"/>
</dbReference>
<comment type="caution">
    <text evidence="1">The sequence shown here is derived from an EMBL/GenBank/DDBJ whole genome shotgun (WGS) entry which is preliminary data.</text>
</comment>